<keyword evidence="2" id="KW-1185">Reference proteome</keyword>
<evidence type="ECO:0000313" key="1">
    <source>
        <dbReference type="EMBL" id="KAK0704630.1"/>
    </source>
</evidence>
<organism evidence="1 2">
    <name type="scientific">Lasiosphaeris hirsuta</name>
    <dbReference type="NCBI Taxonomy" id="260670"/>
    <lineage>
        <taxon>Eukaryota</taxon>
        <taxon>Fungi</taxon>
        <taxon>Dikarya</taxon>
        <taxon>Ascomycota</taxon>
        <taxon>Pezizomycotina</taxon>
        <taxon>Sordariomycetes</taxon>
        <taxon>Sordariomycetidae</taxon>
        <taxon>Sordariales</taxon>
        <taxon>Lasiosphaeriaceae</taxon>
        <taxon>Lasiosphaeris</taxon>
    </lineage>
</organism>
<name>A0AA40DIP5_9PEZI</name>
<reference evidence="1" key="1">
    <citation type="submission" date="2023-06" db="EMBL/GenBank/DDBJ databases">
        <title>Genome-scale phylogeny and comparative genomics of the fungal order Sordariales.</title>
        <authorList>
            <consortium name="Lawrence Berkeley National Laboratory"/>
            <person name="Hensen N."/>
            <person name="Bonometti L."/>
            <person name="Westerberg I."/>
            <person name="Brannstrom I.O."/>
            <person name="Guillou S."/>
            <person name="Cros-Aarteil S."/>
            <person name="Calhoun S."/>
            <person name="Haridas S."/>
            <person name="Kuo A."/>
            <person name="Mondo S."/>
            <person name="Pangilinan J."/>
            <person name="Riley R."/>
            <person name="Labutti K."/>
            <person name="Andreopoulos B."/>
            <person name="Lipzen A."/>
            <person name="Chen C."/>
            <person name="Yanf M."/>
            <person name="Daum C."/>
            <person name="Ng V."/>
            <person name="Clum A."/>
            <person name="Steindorff A."/>
            <person name="Ohm R."/>
            <person name="Martin F."/>
            <person name="Silar P."/>
            <person name="Natvig D."/>
            <person name="Lalanne C."/>
            <person name="Gautier V."/>
            <person name="Ament-Velasquez S.L."/>
            <person name="Kruys A."/>
            <person name="Hutchinson M.I."/>
            <person name="Powell A.J."/>
            <person name="Barry K."/>
            <person name="Miller A.N."/>
            <person name="Grigoriev I.V."/>
            <person name="Debuchy R."/>
            <person name="Gladieux P."/>
            <person name="Thoren M.H."/>
            <person name="Johannesson H."/>
        </authorList>
    </citation>
    <scope>NUCLEOTIDE SEQUENCE</scope>
    <source>
        <strain evidence="1">SMH4607-1</strain>
    </source>
</reference>
<proteinExistence type="predicted"/>
<gene>
    <name evidence="1" type="ORF">B0H67DRAFT_591875</name>
</gene>
<protein>
    <submittedName>
        <fullName evidence="1">Uncharacterized protein</fullName>
    </submittedName>
</protein>
<accession>A0AA40DIP5</accession>
<dbReference type="AlphaFoldDB" id="A0AA40DIP5"/>
<comment type="caution">
    <text evidence="1">The sequence shown here is derived from an EMBL/GenBank/DDBJ whole genome shotgun (WGS) entry which is preliminary data.</text>
</comment>
<dbReference type="Proteomes" id="UP001172102">
    <property type="component" value="Unassembled WGS sequence"/>
</dbReference>
<dbReference type="EMBL" id="JAUKUA010000007">
    <property type="protein sequence ID" value="KAK0704630.1"/>
    <property type="molecule type" value="Genomic_DNA"/>
</dbReference>
<evidence type="ECO:0000313" key="2">
    <source>
        <dbReference type="Proteomes" id="UP001172102"/>
    </source>
</evidence>
<sequence length="343" mass="37766">MPQPGTERQVQTLYRYLLPSLPKPFHLLFAYSSLQEFNPSQLANFKPPHNHLSTTFAFTITMVPRAKTYILAPGWDLHEGSVQLGSIITNPLRPQLAIFKPPLEEIDSRIHVSGRDEFNSTVDTSENSTPGLFSTFLSLFGLGDEPSFHYDRKHVLSYSFRKLHMRWFSPSDTLKHKAVVETDRVAQFCRAGNYKIPVYMVTGLKTISGAGVTTTSSRGNGWRVQLSVGASSTGSTEQAEAELEEPQPVVFAFQLTELRLSPGGEIASANFLDKSNPTDPGQSAAALQQRLDKELGETAFAIMQGLDEEDGTQCEIISPSTACVDLLTASSAKIPSRSLGNRR</sequence>